<dbReference type="AlphaFoldDB" id="A0AAD6V6N9"/>
<evidence type="ECO:0000256" key="4">
    <source>
        <dbReference type="ARBA" id="ARBA00022723"/>
    </source>
</evidence>
<comment type="cofactor">
    <cofactor evidence="1">
        <name>Mg(2+)</name>
        <dbReference type="ChEBI" id="CHEBI:18420"/>
    </cofactor>
</comment>
<evidence type="ECO:0000256" key="6">
    <source>
        <dbReference type="ARBA" id="ARBA00022842"/>
    </source>
</evidence>
<comment type="similarity">
    <text evidence="2">Belongs to the PPase family.</text>
</comment>
<feature type="non-terminal residue" evidence="7">
    <location>
        <position position="180"/>
    </location>
</feature>
<organism evidence="7 8">
    <name type="scientific">Mycena pura</name>
    <dbReference type="NCBI Taxonomy" id="153505"/>
    <lineage>
        <taxon>Eukaryota</taxon>
        <taxon>Fungi</taxon>
        <taxon>Dikarya</taxon>
        <taxon>Basidiomycota</taxon>
        <taxon>Agaricomycotina</taxon>
        <taxon>Agaricomycetes</taxon>
        <taxon>Agaricomycetidae</taxon>
        <taxon>Agaricales</taxon>
        <taxon>Marasmiineae</taxon>
        <taxon>Mycenaceae</taxon>
        <taxon>Mycena</taxon>
    </lineage>
</organism>
<dbReference type="EMBL" id="JARJCW010000059">
    <property type="protein sequence ID" value="KAJ7201286.1"/>
    <property type="molecule type" value="Genomic_DNA"/>
</dbReference>
<dbReference type="SUPFAM" id="SSF50324">
    <property type="entry name" value="Inorganic pyrophosphatase"/>
    <property type="match status" value="1"/>
</dbReference>
<proteinExistence type="inferred from homology"/>
<dbReference type="GO" id="GO:0004427">
    <property type="term" value="F:inorganic diphosphate phosphatase activity"/>
    <property type="evidence" value="ECO:0007669"/>
    <property type="project" value="UniProtKB-EC"/>
</dbReference>
<accession>A0AAD6V6N9</accession>
<dbReference type="PANTHER" id="PTHR10286">
    <property type="entry name" value="INORGANIC PYROPHOSPHATASE"/>
    <property type="match status" value="1"/>
</dbReference>
<dbReference type="Proteomes" id="UP001219525">
    <property type="component" value="Unassembled WGS sequence"/>
</dbReference>
<dbReference type="InterPro" id="IPR008162">
    <property type="entry name" value="Pyrophosphatase"/>
</dbReference>
<dbReference type="Gene3D" id="3.90.80.10">
    <property type="entry name" value="Inorganic pyrophosphatase"/>
    <property type="match status" value="1"/>
</dbReference>
<reference evidence="7" key="1">
    <citation type="submission" date="2023-03" db="EMBL/GenBank/DDBJ databases">
        <title>Massive genome expansion in bonnet fungi (Mycena s.s.) driven by repeated elements and novel gene families across ecological guilds.</title>
        <authorList>
            <consortium name="Lawrence Berkeley National Laboratory"/>
            <person name="Harder C.B."/>
            <person name="Miyauchi S."/>
            <person name="Viragh M."/>
            <person name="Kuo A."/>
            <person name="Thoen E."/>
            <person name="Andreopoulos B."/>
            <person name="Lu D."/>
            <person name="Skrede I."/>
            <person name="Drula E."/>
            <person name="Henrissat B."/>
            <person name="Morin E."/>
            <person name="Kohler A."/>
            <person name="Barry K."/>
            <person name="LaButti K."/>
            <person name="Morin E."/>
            <person name="Salamov A."/>
            <person name="Lipzen A."/>
            <person name="Mereny Z."/>
            <person name="Hegedus B."/>
            <person name="Baldrian P."/>
            <person name="Stursova M."/>
            <person name="Weitz H."/>
            <person name="Taylor A."/>
            <person name="Grigoriev I.V."/>
            <person name="Nagy L.G."/>
            <person name="Martin F."/>
            <person name="Kauserud H."/>
        </authorList>
    </citation>
    <scope>NUCLEOTIDE SEQUENCE</scope>
    <source>
        <strain evidence="7">9144</strain>
    </source>
</reference>
<protein>
    <recommendedName>
        <fullName evidence="3">inorganic diphosphatase</fullName>
        <ecNumber evidence="3">3.6.1.1</ecNumber>
    </recommendedName>
</protein>
<dbReference type="Pfam" id="PF00719">
    <property type="entry name" value="Pyrophosphatase"/>
    <property type="match status" value="1"/>
</dbReference>
<dbReference type="GO" id="GO:0005737">
    <property type="term" value="C:cytoplasm"/>
    <property type="evidence" value="ECO:0007669"/>
    <property type="project" value="InterPro"/>
</dbReference>
<comment type="caution">
    <text evidence="7">The sequence shown here is derived from an EMBL/GenBank/DDBJ whole genome shotgun (WGS) entry which is preliminary data.</text>
</comment>
<evidence type="ECO:0000256" key="3">
    <source>
        <dbReference type="ARBA" id="ARBA00012146"/>
    </source>
</evidence>
<evidence type="ECO:0000313" key="8">
    <source>
        <dbReference type="Proteomes" id="UP001219525"/>
    </source>
</evidence>
<evidence type="ECO:0000256" key="5">
    <source>
        <dbReference type="ARBA" id="ARBA00022801"/>
    </source>
</evidence>
<dbReference type="GO" id="GO:0006796">
    <property type="term" value="P:phosphate-containing compound metabolic process"/>
    <property type="evidence" value="ECO:0007669"/>
    <property type="project" value="InterPro"/>
</dbReference>
<evidence type="ECO:0000256" key="2">
    <source>
        <dbReference type="ARBA" id="ARBA00006220"/>
    </source>
</evidence>
<keyword evidence="8" id="KW-1185">Reference proteome</keyword>
<keyword evidence="6" id="KW-0460">Magnesium</keyword>
<name>A0AAD6V6N9_9AGAR</name>
<dbReference type="InterPro" id="IPR036649">
    <property type="entry name" value="Pyrophosphatase_sf"/>
</dbReference>
<keyword evidence="5" id="KW-0378">Hydrolase</keyword>
<dbReference type="GO" id="GO:0000287">
    <property type="term" value="F:magnesium ion binding"/>
    <property type="evidence" value="ECO:0007669"/>
    <property type="project" value="InterPro"/>
</dbReference>
<keyword evidence="4" id="KW-0479">Metal-binding</keyword>
<evidence type="ECO:0000313" key="7">
    <source>
        <dbReference type="EMBL" id="KAJ7201286.1"/>
    </source>
</evidence>
<evidence type="ECO:0000256" key="1">
    <source>
        <dbReference type="ARBA" id="ARBA00001946"/>
    </source>
</evidence>
<dbReference type="EC" id="3.6.1.1" evidence="3"/>
<gene>
    <name evidence="7" type="ORF">GGX14DRAFT_464942</name>
</gene>
<sequence length="180" mass="19892">MCAIAFLIAGTSGTMGPCHRCACADLLPSDVHFTFCVFAVQTWSEGAPLHACEIGQRVAQTGDVRSVRVLGILAPRDEGVLCWTLLVIDTTDSLAERLHNIADVDRECPGLITATKEWFRLYKLPDGKGENTFEFDGEVKGTNFAMEIVRTAHEAWQNLVTANPRDAFVDLYVAFRRSEL</sequence>